<accession>A0A7M5V1T4</accession>
<dbReference type="Gene3D" id="2.130.10.10">
    <property type="entry name" value="YVTN repeat-like/Quinoprotein amine dehydrogenase"/>
    <property type="match status" value="2"/>
</dbReference>
<dbReference type="SUPFAM" id="SSF50998">
    <property type="entry name" value="Quinoprotein alcohol dehydrogenase-like"/>
    <property type="match status" value="1"/>
</dbReference>
<dbReference type="PANTHER" id="PTHR18763:SF0">
    <property type="entry name" value="WD REPEAT-CONTAINING PROTEIN 18"/>
    <property type="match status" value="1"/>
</dbReference>
<dbReference type="PROSITE" id="PS50082">
    <property type="entry name" value="WD_REPEATS_2"/>
    <property type="match status" value="2"/>
</dbReference>
<dbReference type="InterPro" id="IPR001680">
    <property type="entry name" value="WD40_rpt"/>
</dbReference>
<keyword evidence="5" id="KW-1185">Reference proteome</keyword>
<evidence type="ECO:0000313" key="4">
    <source>
        <dbReference type="EnsemblMetazoa" id="CLYHEMP008071.1"/>
    </source>
</evidence>
<organism evidence="4 5">
    <name type="scientific">Clytia hemisphaerica</name>
    <dbReference type="NCBI Taxonomy" id="252671"/>
    <lineage>
        <taxon>Eukaryota</taxon>
        <taxon>Metazoa</taxon>
        <taxon>Cnidaria</taxon>
        <taxon>Hydrozoa</taxon>
        <taxon>Hydroidolina</taxon>
        <taxon>Leptothecata</taxon>
        <taxon>Obeliida</taxon>
        <taxon>Clytiidae</taxon>
        <taxon>Clytia</taxon>
    </lineage>
</organism>
<dbReference type="SMART" id="SM00320">
    <property type="entry name" value="WD40"/>
    <property type="match status" value="5"/>
</dbReference>
<protein>
    <submittedName>
        <fullName evidence="4">Uncharacterized protein</fullName>
    </submittedName>
</protein>
<dbReference type="Proteomes" id="UP000594262">
    <property type="component" value="Unplaced"/>
</dbReference>
<reference evidence="4" key="1">
    <citation type="submission" date="2021-01" db="UniProtKB">
        <authorList>
            <consortium name="EnsemblMetazoa"/>
        </authorList>
    </citation>
    <scope>IDENTIFICATION</scope>
</reference>
<keyword evidence="1 3" id="KW-0853">WD repeat</keyword>
<dbReference type="InterPro" id="IPR045227">
    <property type="entry name" value="WDR18/Ipi3/RID3"/>
</dbReference>
<dbReference type="InterPro" id="IPR011047">
    <property type="entry name" value="Quinoprotein_ADH-like_sf"/>
</dbReference>
<evidence type="ECO:0000256" key="3">
    <source>
        <dbReference type="PROSITE-ProRule" id="PRU00221"/>
    </source>
</evidence>
<dbReference type="GO" id="GO:0005656">
    <property type="term" value="C:nuclear pre-replicative complex"/>
    <property type="evidence" value="ECO:0007669"/>
    <property type="project" value="TreeGrafter"/>
</dbReference>
<dbReference type="PROSITE" id="PS50294">
    <property type="entry name" value="WD_REPEATS_REGION"/>
    <property type="match status" value="2"/>
</dbReference>
<proteinExistence type="predicted"/>
<dbReference type="AlphaFoldDB" id="A0A7M5V1T4"/>
<dbReference type="OrthoDB" id="756370at2759"/>
<feature type="repeat" description="WD" evidence="3">
    <location>
        <begin position="112"/>
        <end position="147"/>
    </location>
</feature>
<dbReference type="Pfam" id="PF00400">
    <property type="entry name" value="WD40"/>
    <property type="match status" value="3"/>
</dbReference>
<evidence type="ECO:0000256" key="2">
    <source>
        <dbReference type="ARBA" id="ARBA00022737"/>
    </source>
</evidence>
<evidence type="ECO:0000256" key="1">
    <source>
        <dbReference type="ARBA" id="ARBA00022574"/>
    </source>
</evidence>
<dbReference type="PANTHER" id="PTHR18763">
    <property type="entry name" value="WD-REPEAT PROTEIN 18"/>
    <property type="match status" value="1"/>
</dbReference>
<dbReference type="GO" id="GO:0006364">
    <property type="term" value="P:rRNA processing"/>
    <property type="evidence" value="ECO:0007669"/>
    <property type="project" value="TreeGrafter"/>
</dbReference>
<sequence>MEVGLFSDTSGEQSCVSVYNLSTGVVLKTFKNGSCGRKGLALVQNEYLLAVQHAKQLIHIYDMEKESLMKKIVCSEKINAIAVTPDGHFVVAALKDQIHIWQFSSGQLYCVLSRHFQDIVGIEFTEDGKYFVSYGQDNLIIVWDLNNVLQSCMSSPNSMTSEQRHKPVHVLSNHSMSVEDLNIGVGSFRANMVSCSLDQTCKIFEVSSGKLLKNFVFDVGCTSVAMDTCEKLLFVGMADGRIAIINCYDQKQSVDAEVTESCYMKAHKKAINCLSVSLDGQHLISGSKDCFVKIWHISSRKCIRSFEFKEQITNVQLKPAFLFNNNYNNNTSNSCKRTIGNFQRSVYTPTTYKDTNEMFSASSKMADNSDTIPMVLRDINDNEEGYQEPKSCLEDVLREFYYSKQSSSSSTEDENNTASREELQQRVASLEAMTQELYKASTNKLLQTLKENSMETSSARKNLKTHLK</sequence>
<keyword evidence="2" id="KW-0677">Repeat</keyword>
<name>A0A7M5V1T4_9CNID</name>
<evidence type="ECO:0000313" key="5">
    <source>
        <dbReference type="Proteomes" id="UP000594262"/>
    </source>
</evidence>
<feature type="repeat" description="WD" evidence="3">
    <location>
        <begin position="264"/>
        <end position="305"/>
    </location>
</feature>
<dbReference type="InterPro" id="IPR015943">
    <property type="entry name" value="WD40/YVTN_repeat-like_dom_sf"/>
</dbReference>
<dbReference type="GO" id="GO:0006261">
    <property type="term" value="P:DNA-templated DNA replication"/>
    <property type="evidence" value="ECO:0007669"/>
    <property type="project" value="TreeGrafter"/>
</dbReference>
<dbReference type="EnsemblMetazoa" id="CLYHEMT008071.1">
    <property type="protein sequence ID" value="CLYHEMP008071.1"/>
    <property type="gene ID" value="CLYHEMG008071"/>
</dbReference>
<dbReference type="GO" id="GO:0120330">
    <property type="term" value="C:rixosome complex"/>
    <property type="evidence" value="ECO:0007669"/>
    <property type="project" value="TreeGrafter"/>
</dbReference>